<keyword evidence="9" id="KW-0233">DNA recombination</keyword>
<dbReference type="Proteomes" id="UP000694385">
    <property type="component" value="Unassembled WGS sequence"/>
</dbReference>
<evidence type="ECO:0000256" key="9">
    <source>
        <dbReference type="ARBA" id="ARBA00023172"/>
    </source>
</evidence>
<dbReference type="GO" id="GO:0006302">
    <property type="term" value="P:double-strand break repair"/>
    <property type="evidence" value="ECO:0007669"/>
    <property type="project" value="Ensembl"/>
</dbReference>
<evidence type="ECO:0000256" key="10">
    <source>
        <dbReference type="ARBA" id="ARBA00023204"/>
    </source>
</evidence>
<feature type="region of interest" description="Disordered" evidence="15">
    <location>
        <begin position="379"/>
        <end position="405"/>
    </location>
</feature>
<evidence type="ECO:0000256" key="3">
    <source>
        <dbReference type="ARBA" id="ARBA00022499"/>
    </source>
</evidence>
<dbReference type="PANTHER" id="PTHR21077:SF7">
    <property type="entry name" value="CROSSOVER JUNCTION ENDONUCLEASE EME1"/>
    <property type="match status" value="1"/>
</dbReference>
<keyword evidence="6" id="KW-0227">DNA damage</keyword>
<dbReference type="GO" id="GO:0000228">
    <property type="term" value="C:nuclear chromosome"/>
    <property type="evidence" value="ECO:0007669"/>
    <property type="project" value="Ensembl"/>
</dbReference>
<dbReference type="AlphaFoldDB" id="A0A8C5K7P8"/>
<accession>A0A8C5K7P8</accession>
<proteinExistence type="inferred from homology"/>
<comment type="function">
    <text evidence="12">Non-catalytic subunit of the structure-specific, heterodimeric DNA endonuclease MUS81-EME1 which is involved in the maintenance of genome stability. In the complex, EME1 is required for DNA cleavage, participating in DNA recognition and bending. MUS81-EME1 cleaves 3'-flaps and nicked Holliday junctions, and exhibit limited endonuclease activity with 5' flaps and nicked double-stranded DNAs. Active during prometaphase, MUS81-EME1 resolves mitotic recombination intermediates, including Holliday junctions, which form during homologous recombination.</text>
</comment>
<evidence type="ECO:0000313" key="17">
    <source>
        <dbReference type="Ensembl" id="ENSJJAP00000005911.1"/>
    </source>
</evidence>
<reference evidence="17" key="1">
    <citation type="submission" date="2025-08" db="UniProtKB">
        <authorList>
            <consortium name="Ensembl"/>
        </authorList>
    </citation>
    <scope>IDENTIFICATION</scope>
</reference>
<reference evidence="17" key="2">
    <citation type="submission" date="2025-09" db="UniProtKB">
        <authorList>
            <consortium name="Ensembl"/>
        </authorList>
    </citation>
    <scope>IDENTIFICATION</scope>
</reference>
<name>A0A8C5K7P8_JACJA</name>
<dbReference type="CDD" id="cd20081">
    <property type="entry name" value="XPF_nuclease_EME1"/>
    <property type="match status" value="1"/>
</dbReference>
<evidence type="ECO:0000256" key="7">
    <source>
        <dbReference type="ARBA" id="ARBA00022842"/>
    </source>
</evidence>
<evidence type="ECO:0000256" key="11">
    <source>
        <dbReference type="ARBA" id="ARBA00023242"/>
    </source>
</evidence>
<keyword evidence="3" id="KW-1017">Isopeptide bond</keyword>
<dbReference type="InterPro" id="IPR043086">
    <property type="entry name" value="EME1_nucdom_sub1"/>
</dbReference>
<dbReference type="Gene3D" id="1.10.150.670">
    <property type="entry name" value="Crossover junction endonuclease EME1, DNA-binding domain"/>
    <property type="match status" value="1"/>
</dbReference>
<feature type="compositionally biased region" description="Low complexity" evidence="15">
    <location>
        <begin position="1"/>
        <end position="14"/>
    </location>
</feature>
<dbReference type="GO" id="GO:0031573">
    <property type="term" value="P:mitotic intra-S DNA damage checkpoint signaling"/>
    <property type="evidence" value="ECO:0007669"/>
    <property type="project" value="TreeGrafter"/>
</dbReference>
<dbReference type="FunFam" id="1.10.150.670:FF:000002">
    <property type="entry name" value="Crossover junction endonuclease EME1"/>
    <property type="match status" value="1"/>
</dbReference>
<dbReference type="Gene3D" id="3.40.1620.30">
    <property type="entry name" value="ERCC4, Mus81-Eme1 complex, nuclease domain, subdomain 1"/>
    <property type="match status" value="1"/>
</dbReference>
<protein>
    <recommendedName>
        <fullName evidence="14">Structure-specific endonuclease subunit EME1</fullName>
    </recommendedName>
</protein>
<dbReference type="OrthoDB" id="343092at2759"/>
<gene>
    <name evidence="17" type="primary">Eme1</name>
</gene>
<dbReference type="FunFam" id="3.40.1620.30:FF:000001">
    <property type="entry name" value="Essential meiotic structure-specific endonuclease 1"/>
    <property type="match status" value="1"/>
</dbReference>
<dbReference type="GO" id="GO:0048476">
    <property type="term" value="C:Holliday junction resolvase complex"/>
    <property type="evidence" value="ECO:0007669"/>
    <property type="project" value="Ensembl"/>
</dbReference>
<dbReference type="FunFam" id="4.10.800.30:FF:000002">
    <property type="entry name" value="Essential meiotic structure-specific endonuclease 1"/>
    <property type="match status" value="1"/>
</dbReference>
<dbReference type="GO" id="GO:0003677">
    <property type="term" value="F:DNA binding"/>
    <property type="evidence" value="ECO:0007669"/>
    <property type="project" value="InterPro"/>
</dbReference>
<dbReference type="Pfam" id="PF21292">
    <property type="entry name" value="EME1-MUS81_C"/>
    <property type="match status" value="1"/>
</dbReference>
<dbReference type="SMART" id="SM00891">
    <property type="entry name" value="ERCC4"/>
    <property type="match status" value="1"/>
</dbReference>
<dbReference type="InterPro" id="IPR006166">
    <property type="entry name" value="ERCC4_domain"/>
</dbReference>
<comment type="subunit">
    <text evidence="13">Part of the heterodimeric MUS81-EME1 complex.</text>
</comment>
<feature type="compositionally biased region" description="Polar residues" evidence="15">
    <location>
        <begin position="175"/>
        <end position="194"/>
    </location>
</feature>
<dbReference type="InterPro" id="IPR043087">
    <property type="entry name" value="Eme1_nucdom_sub2"/>
</dbReference>
<feature type="region of interest" description="Disordered" evidence="15">
    <location>
        <begin position="175"/>
        <end position="242"/>
    </location>
</feature>
<dbReference type="CTD" id="146956"/>
<comment type="similarity">
    <text evidence="2">Belongs to the EME1/MMS4 family.</text>
</comment>
<comment type="subcellular location">
    <subcellularLocation>
        <location evidence="1">Nucleus</location>
        <location evidence="1">Nucleolus</location>
    </subcellularLocation>
</comment>
<feature type="compositionally biased region" description="Basic residues" evidence="15">
    <location>
        <begin position="200"/>
        <end position="213"/>
    </location>
</feature>
<feature type="domain" description="ERCC4" evidence="16">
    <location>
        <begin position="257"/>
        <end position="520"/>
    </location>
</feature>
<feature type="compositionally biased region" description="Basic and acidic residues" evidence="15">
    <location>
        <begin position="31"/>
        <end position="43"/>
    </location>
</feature>
<evidence type="ECO:0000256" key="13">
    <source>
        <dbReference type="ARBA" id="ARBA00093486"/>
    </source>
</evidence>
<dbReference type="OMA" id="FCVESDW"/>
<dbReference type="GO" id="GO:0000792">
    <property type="term" value="C:heterochromatin"/>
    <property type="evidence" value="ECO:0007669"/>
    <property type="project" value="Ensembl"/>
</dbReference>
<dbReference type="GO" id="GO:0008821">
    <property type="term" value="F:crossover junction DNA endonuclease activity"/>
    <property type="evidence" value="ECO:0007669"/>
    <property type="project" value="Ensembl"/>
</dbReference>
<organism evidence="17 18">
    <name type="scientific">Jaculus jaculus</name>
    <name type="common">Lesser Egyptian jerboa</name>
    <dbReference type="NCBI Taxonomy" id="51337"/>
    <lineage>
        <taxon>Eukaryota</taxon>
        <taxon>Metazoa</taxon>
        <taxon>Chordata</taxon>
        <taxon>Craniata</taxon>
        <taxon>Vertebrata</taxon>
        <taxon>Euteleostomi</taxon>
        <taxon>Mammalia</taxon>
        <taxon>Eutheria</taxon>
        <taxon>Euarchontoglires</taxon>
        <taxon>Glires</taxon>
        <taxon>Rodentia</taxon>
        <taxon>Myomorpha</taxon>
        <taxon>Dipodoidea</taxon>
        <taxon>Dipodidae</taxon>
        <taxon>Dipodinae</taxon>
        <taxon>Jaculus</taxon>
    </lineage>
</organism>
<keyword evidence="18" id="KW-1185">Reference proteome</keyword>
<dbReference type="GO" id="GO:0072429">
    <property type="term" value="P:response to intra-S DNA damage checkpoint signaling"/>
    <property type="evidence" value="ECO:0007669"/>
    <property type="project" value="Ensembl"/>
</dbReference>
<dbReference type="PANTHER" id="PTHR21077">
    <property type="entry name" value="EME1 PROTEIN"/>
    <property type="match status" value="1"/>
</dbReference>
<dbReference type="GeneID" id="101617300"/>
<feature type="compositionally biased region" description="Basic and acidic residues" evidence="15">
    <location>
        <begin position="391"/>
        <end position="400"/>
    </location>
</feature>
<evidence type="ECO:0000256" key="5">
    <source>
        <dbReference type="ARBA" id="ARBA00022723"/>
    </source>
</evidence>
<evidence type="ECO:0000256" key="1">
    <source>
        <dbReference type="ARBA" id="ARBA00004604"/>
    </source>
</evidence>
<dbReference type="InterPro" id="IPR047522">
    <property type="entry name" value="XPF_nuclease_EME1_vertebrates"/>
</dbReference>
<dbReference type="InterPro" id="IPR033310">
    <property type="entry name" value="Mms4/EME1/EME2"/>
</dbReference>
<keyword evidence="11" id="KW-0539">Nucleus</keyword>
<keyword evidence="7" id="KW-0460">Magnesium</keyword>
<dbReference type="Gene3D" id="4.10.800.30">
    <property type="entry name" value="ERCC4, Mus81-Eme1 complex, nuclease domain, subdomain 2"/>
    <property type="match status" value="1"/>
</dbReference>
<sequence length="575" mass="63864">MALTKSSLSLVSSESDSEELPTFTFLKRKPSSTERSKPPREGRIVVVDTSGSEASCPPSPGLKDVSSVPDTAGTLTHTEPVRVLSSESESEELFIPLAERLTCKFLTSKQPSPKEWSSPLRTVLGHQNSESASCDWKKQPCPEISDISLGTSERKAAAGDQDSILDNLYHQPPAYQSTCLPQSNELSVTRTNSDLPLPQKRARHGQKVQRRRSRECQQQEQAHRRKSTPRQQGKEKKTALANQLKAQRPEECLKHITVVLDPALLQMEGGGQLLGALQSMECCCAIEAQAVPCSVTWRRRTGLVEDGEDWVEEPTLLVLLLTKDFVSMVYNSKQGGPGSGEKGKETLQGFVTDVMARTGGKALSLVIVDQEGCFRTQNPLRRKKQGMANKQPKEKQRQRPEPSTGCMVSRVRMEEALVDLQLHTEAQARIVQSWKELADLTCAFTKAVAETSFKKLRDQSGFSFCLESDWAGGAKVDRSGRGLALVWRRQIQQLNRVSLETASAIVDAYPSPRLLVQAYRRCFSEQERQNLLADIQVRRGEGVTSTSRRVGPELSRRIYLQMTTMQPDLSLDSAD</sequence>
<dbReference type="GO" id="GO:0071140">
    <property type="term" value="P:resolution of mitotic recombination intermediates"/>
    <property type="evidence" value="ECO:0007669"/>
    <property type="project" value="Ensembl"/>
</dbReference>
<keyword evidence="4" id="KW-0597">Phosphoprotein</keyword>
<evidence type="ECO:0000313" key="18">
    <source>
        <dbReference type="Proteomes" id="UP000694385"/>
    </source>
</evidence>
<evidence type="ECO:0000259" key="16">
    <source>
        <dbReference type="SMART" id="SM00891"/>
    </source>
</evidence>
<keyword evidence="8" id="KW-0832">Ubl conjugation</keyword>
<evidence type="ECO:0000256" key="14">
    <source>
        <dbReference type="ARBA" id="ARBA00093615"/>
    </source>
</evidence>
<evidence type="ECO:0000256" key="8">
    <source>
        <dbReference type="ARBA" id="ARBA00022843"/>
    </source>
</evidence>
<dbReference type="Pfam" id="PF02732">
    <property type="entry name" value="ERCC4"/>
    <property type="match status" value="1"/>
</dbReference>
<dbReference type="InterPro" id="IPR042530">
    <property type="entry name" value="EME1/EME2_C"/>
</dbReference>
<dbReference type="GO" id="GO:0046872">
    <property type="term" value="F:metal ion binding"/>
    <property type="evidence" value="ECO:0007669"/>
    <property type="project" value="UniProtKB-KW"/>
</dbReference>
<evidence type="ECO:0000256" key="6">
    <source>
        <dbReference type="ARBA" id="ARBA00022763"/>
    </source>
</evidence>
<dbReference type="GO" id="GO:0000712">
    <property type="term" value="P:resolution of meiotic recombination intermediates"/>
    <property type="evidence" value="ECO:0007669"/>
    <property type="project" value="TreeGrafter"/>
</dbReference>
<evidence type="ECO:0000256" key="4">
    <source>
        <dbReference type="ARBA" id="ARBA00022553"/>
    </source>
</evidence>
<keyword evidence="5" id="KW-0479">Metal-binding</keyword>
<dbReference type="GO" id="GO:0031297">
    <property type="term" value="P:replication fork processing"/>
    <property type="evidence" value="ECO:0007669"/>
    <property type="project" value="Ensembl"/>
</dbReference>
<dbReference type="Ensembl" id="ENSJJAT00000012298.1">
    <property type="protein sequence ID" value="ENSJJAP00000005911.1"/>
    <property type="gene ID" value="ENSJJAG00000010730.1"/>
</dbReference>
<feature type="region of interest" description="Disordered" evidence="15">
    <location>
        <begin position="1"/>
        <end position="79"/>
    </location>
</feature>
<evidence type="ECO:0000256" key="12">
    <source>
        <dbReference type="ARBA" id="ARBA00093380"/>
    </source>
</evidence>
<evidence type="ECO:0000256" key="2">
    <source>
        <dbReference type="ARBA" id="ARBA00005313"/>
    </source>
</evidence>
<evidence type="ECO:0000256" key="15">
    <source>
        <dbReference type="SAM" id="MobiDB-lite"/>
    </source>
</evidence>
<dbReference type="GO" id="GO:0005730">
    <property type="term" value="C:nucleolus"/>
    <property type="evidence" value="ECO:0007669"/>
    <property type="project" value="UniProtKB-SubCell"/>
</dbReference>
<keyword evidence="10" id="KW-0234">DNA repair</keyword>
<dbReference type="GeneTree" id="ENSGT00530000063937"/>